<dbReference type="EMBL" id="MU790504">
    <property type="protein sequence ID" value="KAJ4002140.1"/>
    <property type="molecule type" value="Genomic_DNA"/>
</dbReference>
<evidence type="ECO:0000256" key="2">
    <source>
        <dbReference type="ARBA" id="ARBA00022723"/>
    </source>
</evidence>
<evidence type="ECO:0000256" key="6">
    <source>
        <dbReference type="SAM" id="Coils"/>
    </source>
</evidence>
<feature type="coiled-coil region" evidence="6">
    <location>
        <begin position="94"/>
        <end position="121"/>
    </location>
</feature>
<keyword evidence="2" id="KW-0479">Metal-binding</keyword>
<keyword evidence="9" id="KW-1185">Reference proteome</keyword>
<keyword evidence="5" id="KW-0539">Nucleus</keyword>
<gene>
    <name evidence="8" type="ORF">F5050DRAFT_1720024</name>
</gene>
<evidence type="ECO:0000313" key="9">
    <source>
        <dbReference type="Proteomes" id="UP001163828"/>
    </source>
</evidence>
<dbReference type="InterPro" id="IPR036864">
    <property type="entry name" value="Zn2-C6_fun-type_DNA-bd_sf"/>
</dbReference>
<sequence>MLNCLAQGVLPSPVDGAACVTQYPTASLQFKLELRNPPHVGLSSCESFSKRRTCIDCRRRRVKCGGELPSCKRCVRGGYGLDCQYTSERGKTGVQLLEASVVKLEARLAELQGSINQKQSVLEIHVPGRGGLCQIGIDPSFRLVPPATTARDVVSLPYEWWEQSNKIPLEVAGLLMDYFAPYAFQFGFFMHGPRLCQLMFQRSSSTSPNLLNVIYLWGIHLSGDERLLVHEPLFLKRAVQFDLFGQQSQHVVHNIQAEILLVAYFLHLGKPSSAMHRLNSAVSLCISYGLHQQASNRPISALHLPPPRDSIERGERIDAFWSTFLFYKTLAVQERAFSGISATMDESIDTPFPVEMSTYEGGSVPSNLYGVRTFNNFIDAPGADLSHGILALVVKSAALFERARYYGMKWQSVFRPDEQKFEEDLLLFIKLVPPLSQFIGPYTKYTWITVVTFLQVAVIHFHGSRKYDVSKQKCLVAAQTAANLIASFTRLKPLQHIHPIMAPLWYTVCETLIVGIRGLQLQDPRKVGSKEHLVQSLNTVVHAMETFSHDCYEMKAHLMRLHGTFHHYLPYFLL</sequence>
<dbReference type="Gene3D" id="4.10.240.10">
    <property type="entry name" value="Zn(2)-C6 fungal-type DNA-binding domain"/>
    <property type="match status" value="1"/>
</dbReference>
<keyword evidence="3" id="KW-0805">Transcription regulation</keyword>
<dbReference type="PANTHER" id="PTHR47338">
    <property type="entry name" value="ZN(II)2CYS6 TRANSCRIPTION FACTOR (EUROFUNG)-RELATED"/>
    <property type="match status" value="1"/>
</dbReference>
<reference evidence="8" key="1">
    <citation type="submission" date="2022-08" db="EMBL/GenBank/DDBJ databases">
        <authorList>
            <consortium name="DOE Joint Genome Institute"/>
            <person name="Min B."/>
            <person name="Riley R."/>
            <person name="Sierra-Patev S."/>
            <person name="Naranjo-Ortiz M."/>
            <person name="Looney B."/>
            <person name="Konkel Z."/>
            <person name="Slot J.C."/>
            <person name="Sakamoto Y."/>
            <person name="Steenwyk J.L."/>
            <person name="Rokas A."/>
            <person name="Carro J."/>
            <person name="Camarero S."/>
            <person name="Ferreira P."/>
            <person name="Molpeceres G."/>
            <person name="Ruiz-Duenas F.J."/>
            <person name="Serrano A."/>
            <person name="Henrissat B."/>
            <person name="Drula E."/>
            <person name="Hughes K.W."/>
            <person name="Mata J.L."/>
            <person name="Ishikawa N.K."/>
            <person name="Vargas-Isla R."/>
            <person name="Ushijima S."/>
            <person name="Smith C.A."/>
            <person name="Ahrendt S."/>
            <person name="Andreopoulos W."/>
            <person name="He G."/>
            <person name="Labutti K."/>
            <person name="Lipzen A."/>
            <person name="Ng V."/>
            <person name="Sandor L."/>
            <person name="Barry K."/>
            <person name="Martinez A.T."/>
            <person name="Xiao Y."/>
            <person name="Gibbons J.G."/>
            <person name="Terashima K."/>
            <person name="Hibbett D.S."/>
            <person name="Grigoriev I.V."/>
        </authorList>
    </citation>
    <scope>NUCLEOTIDE SEQUENCE</scope>
    <source>
        <strain evidence="8">TFB10827</strain>
    </source>
</reference>
<comment type="caution">
    <text evidence="8">The sequence shown here is derived from an EMBL/GenBank/DDBJ whole genome shotgun (WGS) entry which is preliminary data.</text>
</comment>
<evidence type="ECO:0000256" key="3">
    <source>
        <dbReference type="ARBA" id="ARBA00023015"/>
    </source>
</evidence>
<comment type="subcellular location">
    <subcellularLocation>
        <location evidence="1">Nucleus</location>
    </subcellularLocation>
</comment>
<evidence type="ECO:0000256" key="5">
    <source>
        <dbReference type="ARBA" id="ARBA00023242"/>
    </source>
</evidence>
<dbReference type="PROSITE" id="PS50048">
    <property type="entry name" value="ZN2_CY6_FUNGAL_2"/>
    <property type="match status" value="1"/>
</dbReference>
<keyword evidence="4" id="KW-0804">Transcription</keyword>
<dbReference type="Proteomes" id="UP001163828">
    <property type="component" value="Unassembled WGS sequence"/>
</dbReference>
<dbReference type="InterPro" id="IPR050815">
    <property type="entry name" value="TF_fung"/>
</dbReference>
<accession>A0ABQ8QUE7</accession>
<dbReference type="PANTHER" id="PTHR47338:SF29">
    <property type="entry name" value="ZN(2)-C6 FUNGAL-TYPE DOMAIN-CONTAINING PROTEIN"/>
    <property type="match status" value="1"/>
</dbReference>
<organism evidence="8 9">
    <name type="scientific">Lentinula boryana</name>
    <dbReference type="NCBI Taxonomy" id="40481"/>
    <lineage>
        <taxon>Eukaryota</taxon>
        <taxon>Fungi</taxon>
        <taxon>Dikarya</taxon>
        <taxon>Basidiomycota</taxon>
        <taxon>Agaricomycotina</taxon>
        <taxon>Agaricomycetes</taxon>
        <taxon>Agaricomycetidae</taxon>
        <taxon>Agaricales</taxon>
        <taxon>Marasmiineae</taxon>
        <taxon>Omphalotaceae</taxon>
        <taxon>Lentinula</taxon>
    </lineage>
</organism>
<evidence type="ECO:0000256" key="4">
    <source>
        <dbReference type="ARBA" id="ARBA00023163"/>
    </source>
</evidence>
<dbReference type="SMART" id="SM00066">
    <property type="entry name" value="GAL4"/>
    <property type="match status" value="1"/>
</dbReference>
<dbReference type="InterPro" id="IPR001138">
    <property type="entry name" value="Zn2Cys6_DnaBD"/>
</dbReference>
<protein>
    <recommendedName>
        <fullName evidence="7">Zn(2)-C6 fungal-type domain-containing protein</fullName>
    </recommendedName>
</protein>
<evidence type="ECO:0000313" key="8">
    <source>
        <dbReference type="EMBL" id="KAJ4002140.1"/>
    </source>
</evidence>
<dbReference type="Pfam" id="PF00172">
    <property type="entry name" value="Zn_clus"/>
    <property type="match status" value="1"/>
</dbReference>
<evidence type="ECO:0000259" key="7">
    <source>
        <dbReference type="PROSITE" id="PS50048"/>
    </source>
</evidence>
<dbReference type="SUPFAM" id="SSF57701">
    <property type="entry name" value="Zn2/Cys6 DNA-binding domain"/>
    <property type="match status" value="1"/>
</dbReference>
<keyword evidence="6" id="KW-0175">Coiled coil</keyword>
<dbReference type="CDD" id="cd12148">
    <property type="entry name" value="fungal_TF_MHR"/>
    <property type="match status" value="1"/>
</dbReference>
<dbReference type="PROSITE" id="PS00463">
    <property type="entry name" value="ZN2_CY6_FUNGAL_1"/>
    <property type="match status" value="1"/>
</dbReference>
<feature type="domain" description="Zn(2)-C6 fungal-type" evidence="7">
    <location>
        <begin position="53"/>
        <end position="85"/>
    </location>
</feature>
<evidence type="ECO:0000256" key="1">
    <source>
        <dbReference type="ARBA" id="ARBA00004123"/>
    </source>
</evidence>
<proteinExistence type="predicted"/>
<dbReference type="CDD" id="cd00067">
    <property type="entry name" value="GAL4"/>
    <property type="match status" value="1"/>
</dbReference>
<name>A0ABQ8QUE7_9AGAR</name>